<dbReference type="OrthoDB" id="2117972at2759"/>
<dbReference type="STRING" id="5288.A0A5C5G1T2"/>
<feature type="compositionally biased region" description="Polar residues" evidence="3">
    <location>
        <begin position="54"/>
        <end position="66"/>
    </location>
</feature>
<feature type="domain" description="F-box protein Hrt3/FBXO9 C-terminal" evidence="4">
    <location>
        <begin position="437"/>
        <end position="583"/>
    </location>
</feature>
<feature type="compositionally biased region" description="Polar residues" evidence="3">
    <location>
        <begin position="260"/>
        <end position="269"/>
    </location>
</feature>
<dbReference type="SUPFAM" id="SSF48452">
    <property type="entry name" value="TPR-like"/>
    <property type="match status" value="1"/>
</dbReference>
<dbReference type="GO" id="GO:0019005">
    <property type="term" value="C:SCF ubiquitin ligase complex"/>
    <property type="evidence" value="ECO:0007669"/>
    <property type="project" value="TreeGrafter"/>
</dbReference>
<dbReference type="GO" id="GO:0031146">
    <property type="term" value="P:SCF-dependent proteasomal ubiquitin-dependent protein catabolic process"/>
    <property type="evidence" value="ECO:0007669"/>
    <property type="project" value="TreeGrafter"/>
</dbReference>
<feature type="region of interest" description="Disordered" evidence="3">
    <location>
        <begin position="23"/>
        <end position="122"/>
    </location>
</feature>
<feature type="compositionally biased region" description="Polar residues" evidence="3">
    <location>
        <begin position="166"/>
        <end position="175"/>
    </location>
</feature>
<dbReference type="Pfam" id="PF19270">
    <property type="entry name" value="FBO_C"/>
    <property type="match status" value="1"/>
</dbReference>
<organism evidence="5 6">
    <name type="scientific">Rhodotorula diobovata</name>
    <dbReference type="NCBI Taxonomy" id="5288"/>
    <lineage>
        <taxon>Eukaryota</taxon>
        <taxon>Fungi</taxon>
        <taxon>Dikarya</taxon>
        <taxon>Basidiomycota</taxon>
        <taxon>Pucciniomycotina</taxon>
        <taxon>Microbotryomycetes</taxon>
        <taxon>Sporidiobolales</taxon>
        <taxon>Sporidiobolaceae</taxon>
        <taxon>Rhodotorula</taxon>
    </lineage>
</organism>
<dbReference type="EMBL" id="SOZI01000034">
    <property type="protein sequence ID" value="TNY21911.1"/>
    <property type="molecule type" value="Genomic_DNA"/>
</dbReference>
<protein>
    <recommendedName>
        <fullName evidence="4">F-box protein Hrt3/FBXO9 C-terminal domain-containing protein</fullName>
    </recommendedName>
</protein>
<dbReference type="PANTHER" id="PTHR12874">
    <property type="entry name" value="F-BOX ONLY PROTEIN 48-RELATED"/>
    <property type="match status" value="1"/>
</dbReference>
<evidence type="ECO:0000256" key="2">
    <source>
        <dbReference type="PROSITE-ProRule" id="PRU00339"/>
    </source>
</evidence>
<keyword evidence="1" id="KW-0833">Ubl conjugation pathway</keyword>
<dbReference type="InterPro" id="IPR011990">
    <property type="entry name" value="TPR-like_helical_dom_sf"/>
</dbReference>
<dbReference type="PROSITE" id="PS50005">
    <property type="entry name" value="TPR"/>
    <property type="match status" value="1"/>
</dbReference>
<dbReference type="Gene3D" id="1.20.1280.50">
    <property type="match status" value="1"/>
</dbReference>
<gene>
    <name evidence="5" type="ORF">DMC30DRAFT_176917</name>
</gene>
<feature type="repeat" description="TPR" evidence="2">
    <location>
        <begin position="123"/>
        <end position="156"/>
    </location>
</feature>
<feature type="compositionally biased region" description="Basic and acidic residues" evidence="3">
    <location>
        <begin position="200"/>
        <end position="213"/>
    </location>
</feature>
<evidence type="ECO:0000259" key="4">
    <source>
        <dbReference type="Pfam" id="PF19270"/>
    </source>
</evidence>
<evidence type="ECO:0000313" key="6">
    <source>
        <dbReference type="Proteomes" id="UP000311382"/>
    </source>
</evidence>
<comment type="caution">
    <text evidence="5">The sequence shown here is derived from an EMBL/GenBank/DDBJ whole genome shotgun (WGS) entry which is preliminary data.</text>
</comment>
<dbReference type="AlphaFoldDB" id="A0A5C5G1T2"/>
<dbReference type="SUPFAM" id="SSF81383">
    <property type="entry name" value="F-box domain"/>
    <property type="match status" value="1"/>
</dbReference>
<keyword evidence="2" id="KW-0802">TPR repeat</keyword>
<sequence>MSSPPAAPAGELEDELASFRAAWLAETRRSKPAPAPTGEASTSESARHHRAAPDTTSVPQAPTSPSHPRKSLDGDDELATQVAAVQLDDQVEEPPTSPQRNHGKGKERERPPVRADLERPKSALELYELAVTSEREGRLNDALVNYRSAFRLDPDVDRAYNRASVAAQQHASTRSAEPAQRTDNAEWRFERTVQLGPDYNAEKEHRSAEEAQREIGSADADSTHPSSTAFLLNSLLKSFAENPYERPPPPVHAAAPGPTSPRTRSTALPPTSPFRGAAPALPAAPSARAHGKGTMTPEQTLATLHFIPLDEEQPLPLAHLPREVLLLILRHLVLSGMLHPPKSAHSESAAAEEHRFKGPKRLKRRTLREEMLLLEAELELQDVDRPWKSDVEALERFGRVCRAARVLTLDTGLWRALCLRTYIAPQQISREENPKQLVKQHGADWRRFYIEHPRIRLDGVYISVVTYLRRGETQSIYAPTHLITFYRYLRFYHHGLALSLLTTDPPGQVVRKFNPTLRMKGLMFGRWRLRDELVELWGLEDPGVEADKRRYSFRMTCKLKSTARGRMNKLEMLSMATEHRRTLELEDLPIRPSKPFFFSKVQSYANEDRVVEPST</sequence>
<dbReference type="PANTHER" id="PTHR12874:SF9">
    <property type="entry name" value="F-BOX ONLY PROTEIN 48"/>
    <property type="match status" value="1"/>
</dbReference>
<feature type="region of interest" description="Disordered" evidence="3">
    <location>
        <begin position="164"/>
        <end position="226"/>
    </location>
</feature>
<dbReference type="GO" id="GO:0005737">
    <property type="term" value="C:cytoplasm"/>
    <property type="evidence" value="ECO:0007669"/>
    <property type="project" value="TreeGrafter"/>
</dbReference>
<evidence type="ECO:0000313" key="5">
    <source>
        <dbReference type="EMBL" id="TNY21911.1"/>
    </source>
</evidence>
<dbReference type="InterPro" id="IPR045464">
    <property type="entry name" value="Hrt3/FBXO9_C"/>
</dbReference>
<dbReference type="Gene3D" id="1.25.40.10">
    <property type="entry name" value="Tetratricopeptide repeat domain"/>
    <property type="match status" value="1"/>
</dbReference>
<dbReference type="Proteomes" id="UP000311382">
    <property type="component" value="Unassembled WGS sequence"/>
</dbReference>
<dbReference type="InterPro" id="IPR036047">
    <property type="entry name" value="F-box-like_dom_sf"/>
</dbReference>
<accession>A0A5C5G1T2</accession>
<name>A0A5C5G1T2_9BASI</name>
<evidence type="ECO:0000256" key="1">
    <source>
        <dbReference type="ARBA" id="ARBA00022786"/>
    </source>
</evidence>
<feature type="compositionally biased region" description="Low complexity" evidence="3">
    <location>
        <begin position="277"/>
        <end position="288"/>
    </location>
</feature>
<keyword evidence="6" id="KW-1185">Reference proteome</keyword>
<reference evidence="5 6" key="1">
    <citation type="submission" date="2019-03" db="EMBL/GenBank/DDBJ databases">
        <title>Rhodosporidium diobovatum UCD-FST 08-225 genome sequencing, assembly, and annotation.</title>
        <authorList>
            <person name="Fakankun I.U."/>
            <person name="Fristensky B."/>
            <person name="Levin D.B."/>
        </authorList>
    </citation>
    <scope>NUCLEOTIDE SEQUENCE [LARGE SCALE GENOMIC DNA]</scope>
    <source>
        <strain evidence="5 6">UCD-FST 08-225</strain>
    </source>
</reference>
<dbReference type="InterPro" id="IPR019734">
    <property type="entry name" value="TPR_rpt"/>
</dbReference>
<feature type="compositionally biased region" description="Basic and acidic residues" evidence="3">
    <location>
        <begin position="104"/>
        <end position="122"/>
    </location>
</feature>
<evidence type="ECO:0000256" key="3">
    <source>
        <dbReference type="SAM" id="MobiDB-lite"/>
    </source>
</evidence>
<proteinExistence type="predicted"/>
<feature type="region of interest" description="Disordered" evidence="3">
    <location>
        <begin position="241"/>
        <end position="295"/>
    </location>
</feature>